<dbReference type="RefSeq" id="WP_067060963.1">
    <property type="nucleotide sequence ID" value="NZ_CP014699.1"/>
</dbReference>
<dbReference type="OrthoDB" id="3237876at2"/>
<protein>
    <recommendedName>
        <fullName evidence="4">Nucleoside-diphosphate sugar epimerase</fullName>
    </recommendedName>
</protein>
<evidence type="ECO:0000256" key="1">
    <source>
        <dbReference type="SAM" id="Phobius"/>
    </source>
</evidence>
<evidence type="ECO:0000313" key="3">
    <source>
        <dbReference type="Proteomes" id="UP000077317"/>
    </source>
</evidence>
<organism evidence="2 3">
    <name type="scientific">Streptococcus pantholopis</name>
    <dbReference type="NCBI Taxonomy" id="1811193"/>
    <lineage>
        <taxon>Bacteria</taxon>
        <taxon>Bacillati</taxon>
        <taxon>Bacillota</taxon>
        <taxon>Bacilli</taxon>
        <taxon>Lactobacillales</taxon>
        <taxon>Streptococcaceae</taxon>
        <taxon>Streptococcus</taxon>
    </lineage>
</organism>
<gene>
    <name evidence="2" type="ORF">A0O21_02910</name>
</gene>
<keyword evidence="1" id="KW-1133">Transmembrane helix</keyword>
<sequence length="615" mass="70964">MKTLLIGNTKAVTKSFIEAAFPKSRVLILGETSLKTSRLDKITVFSDYVKENFIEEVFESYEFDQIIYFSNTLSFKNESVGELERLQAVLRYTQDQENLKVIYLTGPEISSYKQVLDRTAEDLCLNWNKRSNSGIKVLHSPYLYSKQSVQILAGLLKDTGDQEIKELSENSQEIANFIDLEELADLFYKILDSWDTNSDVFTITNPYKITLQEAVSAFNQLAEREVISFKKKQAQKRVYTEKQEDILKKRYGWTMTASVLDRLPELYQLAVKEAKKIQKRRRITHILRRVRSQGQIQKLGEVGVLFLLSEILNSYTSANLQFRLVDIRLLFVVLISTVFGTYFGLFAAGLSALALFFSNMASGTDWRIMLYNTEQWVPFIAYLFVAAVCGFVQTKNQDENRSLQKENAVLKEQNTFVQSVYANIIQDKQKLKYQIISSRDGAAKLFHVFEELDNHPYDDILRNSTAILAEWLDSDDVRIYTFRNSVFTGQLQASSKELPAGQQTVELMDYPKAIRQIKNDDIWVNKSLLKQYPTYAVGIRIAGKLQHLLWVSDINYAQLSQYQINAFHMVSQMLKSALEKAYYQEKFQRNIAQEHSPFDSSGNDSIIHIEDRRAD</sequence>
<dbReference type="EMBL" id="CP014699">
    <property type="protein sequence ID" value="AND79045.1"/>
    <property type="molecule type" value="Genomic_DNA"/>
</dbReference>
<reference evidence="2 3" key="1">
    <citation type="journal article" date="2016" name="Int. J. Syst. Evol. Microbiol.">
        <title>Streptococcuspantholopis sp. nov., isolated from faeces of the Tibetan antelope (Pantholops hodgsonii).</title>
        <authorList>
            <person name="Bai X."/>
            <person name="Xiong Y."/>
            <person name="Lu S."/>
            <person name="Jin D."/>
            <person name="Lai X."/>
            <person name="Yang J."/>
            <person name="Niu L."/>
            <person name="Hu S."/>
            <person name="Meng X."/>
            <person name="Pu J."/>
            <person name="Ye C."/>
            <person name="Xu J."/>
        </authorList>
    </citation>
    <scope>NUCLEOTIDE SEQUENCE [LARGE SCALE GENOMIC DNA]</scope>
    <source>
        <strain evidence="2 3">TA 26</strain>
    </source>
</reference>
<feature type="transmembrane region" description="Helical" evidence="1">
    <location>
        <begin position="376"/>
        <end position="394"/>
    </location>
</feature>
<dbReference type="AlphaFoldDB" id="A0A172Q6L9"/>
<evidence type="ECO:0008006" key="4">
    <source>
        <dbReference type="Google" id="ProtNLM"/>
    </source>
</evidence>
<accession>A0A172Q6L9</accession>
<keyword evidence="1" id="KW-0472">Membrane</keyword>
<feature type="transmembrane region" description="Helical" evidence="1">
    <location>
        <begin position="329"/>
        <end position="356"/>
    </location>
</feature>
<keyword evidence="1" id="KW-0812">Transmembrane</keyword>
<dbReference type="Proteomes" id="UP000077317">
    <property type="component" value="Chromosome"/>
</dbReference>
<proteinExistence type="predicted"/>
<evidence type="ECO:0000313" key="2">
    <source>
        <dbReference type="EMBL" id="AND79045.1"/>
    </source>
</evidence>
<dbReference type="STRING" id="1811193.A0O21_02910"/>
<keyword evidence="3" id="KW-1185">Reference proteome</keyword>
<reference evidence="3" key="2">
    <citation type="submission" date="2016-03" db="EMBL/GenBank/DDBJ databases">
        <title>Streptococcus antelopensis sp. nov., isolated from the feces of the Tibetan antelope (Pantholops hodgsonii) in Hoh Xil National Nature Reserve, Qinghai, China.</title>
        <authorList>
            <person name="Bai X."/>
        </authorList>
    </citation>
    <scope>NUCLEOTIDE SEQUENCE [LARGE SCALE GENOMIC DNA]</scope>
    <source>
        <strain evidence="3">TA 26</strain>
    </source>
</reference>
<dbReference type="KEGG" id="spat:A0O21_02910"/>
<name>A0A172Q6L9_9STRE</name>